<name>A0A0H5SHX8_HERHM</name>
<evidence type="ECO:0000256" key="5">
    <source>
        <dbReference type="ARBA" id="ARBA00022692"/>
    </source>
</evidence>
<keyword evidence="11" id="KW-1185">Reference proteome</keyword>
<dbReference type="InterPro" id="IPR003784">
    <property type="entry name" value="BioY"/>
</dbReference>
<dbReference type="RefSeq" id="WP_103202531.1">
    <property type="nucleotide sequence ID" value="NZ_CVTD020000015.1"/>
</dbReference>
<comment type="subcellular location">
    <subcellularLocation>
        <location evidence="1 8">Cell membrane</location>
        <topology evidence="1 8">Multi-pass membrane protein</topology>
    </subcellularLocation>
</comment>
<sequence>MTELRRISTKNLILTGMFTAVICVLSQIIIPLEPVPFSLSLLAIYLTGAMLEPRYAFLAALIYVLLGTFGLPVFAGFAGGPHILTGMTGGFIMAYPIMAFVTSVFFKLSKNIKTLIYIIIPVLGMVISLFICYFIGTLWFSYSTGSAISYALTVCVLPFVAFDLIKIGMAAVIATVLKKAAVKVAL</sequence>
<evidence type="ECO:0000256" key="4">
    <source>
        <dbReference type="ARBA" id="ARBA00022475"/>
    </source>
</evidence>
<feature type="transmembrane region" description="Helical" evidence="9">
    <location>
        <begin position="58"/>
        <end position="77"/>
    </location>
</feature>
<evidence type="ECO:0000256" key="6">
    <source>
        <dbReference type="ARBA" id="ARBA00022989"/>
    </source>
</evidence>
<evidence type="ECO:0000256" key="2">
    <source>
        <dbReference type="ARBA" id="ARBA00010692"/>
    </source>
</evidence>
<evidence type="ECO:0000256" key="1">
    <source>
        <dbReference type="ARBA" id="ARBA00004651"/>
    </source>
</evidence>
<proteinExistence type="inferred from homology"/>
<feature type="transmembrane region" description="Helical" evidence="9">
    <location>
        <begin position="148"/>
        <end position="177"/>
    </location>
</feature>
<feature type="transmembrane region" description="Helical" evidence="9">
    <location>
        <begin position="12"/>
        <end position="29"/>
    </location>
</feature>
<dbReference type="PIRSF" id="PIRSF016661">
    <property type="entry name" value="BioY"/>
    <property type="match status" value="1"/>
</dbReference>
<dbReference type="PANTHER" id="PTHR34295">
    <property type="entry name" value="BIOTIN TRANSPORTER BIOY"/>
    <property type="match status" value="1"/>
</dbReference>
<reference evidence="10 11" key="1">
    <citation type="submission" date="2015-06" db="EMBL/GenBank/DDBJ databases">
        <authorList>
            <person name="Wibberg Daniel"/>
        </authorList>
    </citation>
    <scope>NUCLEOTIDE SEQUENCE [LARGE SCALE GENOMIC DNA]</scope>
    <source>
        <strain evidence="10 11">T3/55T</strain>
    </source>
</reference>
<keyword evidence="4 8" id="KW-1003">Cell membrane</keyword>
<comment type="similarity">
    <text evidence="2 8">Belongs to the BioY family.</text>
</comment>
<dbReference type="PANTHER" id="PTHR34295:SF4">
    <property type="entry name" value="BIOTIN TRANSPORTER BIOY-RELATED"/>
    <property type="match status" value="1"/>
</dbReference>
<dbReference type="OrthoDB" id="9803495at2"/>
<dbReference type="GO" id="GO:0005886">
    <property type="term" value="C:plasma membrane"/>
    <property type="evidence" value="ECO:0007669"/>
    <property type="project" value="UniProtKB-SubCell"/>
</dbReference>
<dbReference type="Proteomes" id="UP000236497">
    <property type="component" value="Unassembled WGS sequence"/>
</dbReference>
<keyword evidence="7 8" id="KW-0472">Membrane</keyword>
<protein>
    <recommendedName>
        <fullName evidence="8">Biotin transporter</fullName>
    </recommendedName>
</protein>
<accession>A0A0H5SHX8</accession>
<keyword evidence="3 8" id="KW-0813">Transport</keyword>
<dbReference type="AlphaFoldDB" id="A0A0H5SHX8"/>
<evidence type="ECO:0000256" key="3">
    <source>
        <dbReference type="ARBA" id="ARBA00022448"/>
    </source>
</evidence>
<evidence type="ECO:0000313" key="10">
    <source>
        <dbReference type="EMBL" id="CRZ34416.1"/>
    </source>
</evidence>
<evidence type="ECO:0000256" key="9">
    <source>
        <dbReference type="SAM" id="Phobius"/>
    </source>
</evidence>
<dbReference type="EMBL" id="CVTD020000015">
    <property type="protein sequence ID" value="CRZ34416.1"/>
    <property type="molecule type" value="Genomic_DNA"/>
</dbReference>
<evidence type="ECO:0000256" key="8">
    <source>
        <dbReference type="PIRNR" id="PIRNR016661"/>
    </source>
</evidence>
<dbReference type="Pfam" id="PF02632">
    <property type="entry name" value="BioY"/>
    <property type="match status" value="1"/>
</dbReference>
<keyword evidence="5 9" id="KW-0812">Transmembrane</keyword>
<dbReference type="Gene3D" id="1.10.1760.20">
    <property type="match status" value="1"/>
</dbReference>
<keyword evidence="6 9" id="KW-1133">Transmembrane helix</keyword>
<evidence type="ECO:0000256" key="7">
    <source>
        <dbReference type="ARBA" id="ARBA00023136"/>
    </source>
</evidence>
<dbReference type="GO" id="GO:0015225">
    <property type="term" value="F:biotin transmembrane transporter activity"/>
    <property type="evidence" value="ECO:0007669"/>
    <property type="project" value="UniProtKB-UniRule"/>
</dbReference>
<feature type="transmembrane region" description="Helical" evidence="9">
    <location>
        <begin position="83"/>
        <end position="106"/>
    </location>
</feature>
<evidence type="ECO:0000313" key="11">
    <source>
        <dbReference type="Proteomes" id="UP000236497"/>
    </source>
</evidence>
<feature type="transmembrane region" description="Helical" evidence="9">
    <location>
        <begin position="35"/>
        <end position="51"/>
    </location>
</feature>
<feature type="transmembrane region" description="Helical" evidence="9">
    <location>
        <begin position="115"/>
        <end position="142"/>
    </location>
</feature>
<organism evidence="10 11">
    <name type="scientific">Herbinix hemicellulosilytica</name>
    <dbReference type="NCBI Taxonomy" id="1564487"/>
    <lineage>
        <taxon>Bacteria</taxon>
        <taxon>Bacillati</taxon>
        <taxon>Bacillota</taxon>
        <taxon>Clostridia</taxon>
        <taxon>Lachnospirales</taxon>
        <taxon>Lachnospiraceae</taxon>
        <taxon>Herbinix</taxon>
    </lineage>
</organism>
<gene>
    <name evidence="10" type="ORF">HHT355_1214</name>
</gene>